<proteinExistence type="predicted"/>
<name>A0AAD9JZ25_9ANNE</name>
<dbReference type="AlphaFoldDB" id="A0AAD9JZ25"/>
<keyword evidence="1" id="KW-1133">Transmembrane helix</keyword>
<keyword evidence="1" id="KW-0812">Transmembrane</keyword>
<protein>
    <submittedName>
        <fullName evidence="2">Uncharacterized protein</fullName>
    </submittedName>
</protein>
<comment type="caution">
    <text evidence="2">The sequence shown here is derived from an EMBL/GenBank/DDBJ whole genome shotgun (WGS) entry which is preliminary data.</text>
</comment>
<evidence type="ECO:0000313" key="3">
    <source>
        <dbReference type="Proteomes" id="UP001208570"/>
    </source>
</evidence>
<evidence type="ECO:0000256" key="1">
    <source>
        <dbReference type="SAM" id="Phobius"/>
    </source>
</evidence>
<keyword evidence="1" id="KW-0472">Membrane</keyword>
<evidence type="ECO:0000313" key="2">
    <source>
        <dbReference type="EMBL" id="KAK2161866.1"/>
    </source>
</evidence>
<accession>A0AAD9JZ25</accession>
<dbReference type="EMBL" id="JAODUP010000108">
    <property type="protein sequence ID" value="KAK2161866.1"/>
    <property type="molecule type" value="Genomic_DNA"/>
</dbReference>
<dbReference type="Proteomes" id="UP001208570">
    <property type="component" value="Unassembled WGS sequence"/>
</dbReference>
<organism evidence="2 3">
    <name type="scientific">Paralvinella palmiformis</name>
    <dbReference type="NCBI Taxonomy" id="53620"/>
    <lineage>
        <taxon>Eukaryota</taxon>
        <taxon>Metazoa</taxon>
        <taxon>Spiralia</taxon>
        <taxon>Lophotrochozoa</taxon>
        <taxon>Annelida</taxon>
        <taxon>Polychaeta</taxon>
        <taxon>Sedentaria</taxon>
        <taxon>Canalipalpata</taxon>
        <taxon>Terebellida</taxon>
        <taxon>Terebelliformia</taxon>
        <taxon>Alvinellidae</taxon>
        <taxon>Paralvinella</taxon>
    </lineage>
</organism>
<gene>
    <name evidence="2" type="ORF">LSH36_108g02088</name>
</gene>
<keyword evidence="3" id="KW-1185">Reference proteome</keyword>
<feature type="transmembrane region" description="Helical" evidence="1">
    <location>
        <begin position="32"/>
        <end position="54"/>
    </location>
</feature>
<sequence>MVKKMRDVHGEFVKAVTAPLPKFADVFDEETFYIFSGILVVLVIIIAICVSRYVRIKDAGHVD</sequence>
<reference evidence="2" key="1">
    <citation type="journal article" date="2023" name="Mol. Biol. Evol.">
        <title>Third-Generation Sequencing Reveals the Adaptive Role of the Epigenome in Three Deep-Sea Polychaetes.</title>
        <authorList>
            <person name="Perez M."/>
            <person name="Aroh O."/>
            <person name="Sun Y."/>
            <person name="Lan Y."/>
            <person name="Juniper S.K."/>
            <person name="Young C.R."/>
            <person name="Angers B."/>
            <person name="Qian P.Y."/>
        </authorList>
    </citation>
    <scope>NUCLEOTIDE SEQUENCE</scope>
    <source>
        <strain evidence="2">P08H-3</strain>
    </source>
</reference>